<dbReference type="STRING" id="1227739.Hsw_1895"/>
<evidence type="ECO:0000313" key="2">
    <source>
        <dbReference type="Proteomes" id="UP000019423"/>
    </source>
</evidence>
<sequence length="42" mass="4645">MPGPVWRVKTCEKTGCNQMMVEMPGRRAGIGRLAQPTKDNAE</sequence>
<protein>
    <submittedName>
        <fullName evidence="1">Uncharacterized protein</fullName>
    </submittedName>
</protein>
<accession>W8F704</accession>
<keyword evidence="2" id="KW-1185">Reference proteome</keyword>
<dbReference type="KEGG" id="hsw:Hsw_1895"/>
<proteinExistence type="predicted"/>
<dbReference type="EMBL" id="CP007145">
    <property type="protein sequence ID" value="AHJ97490.1"/>
    <property type="molecule type" value="Genomic_DNA"/>
</dbReference>
<dbReference type="PATRIC" id="fig|1227739.3.peg.2116"/>
<dbReference type="AlphaFoldDB" id="W8F704"/>
<evidence type="ECO:0000313" key="1">
    <source>
        <dbReference type="EMBL" id="AHJ97490.1"/>
    </source>
</evidence>
<name>W8F704_9BACT</name>
<reference evidence="1 2" key="1">
    <citation type="submission" date="2014-01" db="EMBL/GenBank/DDBJ databases">
        <title>Complete genome sequence of ionizing-radiation resistance bacterium Hymenobacter swuensis DY53.</title>
        <authorList>
            <person name="Jung J.-H."/>
            <person name="Jeong S.-W."/>
            <person name="Joe M.-H."/>
            <person name="Cho y.-j."/>
            <person name="Kim M.-K."/>
            <person name="Lim S.-Y."/>
        </authorList>
    </citation>
    <scope>NUCLEOTIDE SEQUENCE [LARGE SCALE GENOMIC DNA]</scope>
    <source>
        <strain evidence="1 2">DY53</strain>
    </source>
</reference>
<dbReference type="Proteomes" id="UP000019423">
    <property type="component" value="Chromosome"/>
</dbReference>
<organism evidence="1 2">
    <name type="scientific">Hymenobacter swuensis DY53</name>
    <dbReference type="NCBI Taxonomy" id="1227739"/>
    <lineage>
        <taxon>Bacteria</taxon>
        <taxon>Pseudomonadati</taxon>
        <taxon>Bacteroidota</taxon>
        <taxon>Cytophagia</taxon>
        <taxon>Cytophagales</taxon>
        <taxon>Hymenobacteraceae</taxon>
        <taxon>Hymenobacter</taxon>
    </lineage>
</organism>
<gene>
    <name evidence="1" type="ORF">Hsw_1895</name>
</gene>
<dbReference type="HOGENOM" id="CLU_3252662_0_0_10"/>